<dbReference type="Proteomes" id="UP000639051">
    <property type="component" value="Unassembled WGS sequence"/>
</dbReference>
<comment type="caution">
    <text evidence="1">The sequence shown here is derived from an EMBL/GenBank/DDBJ whole genome shotgun (WGS) entry which is preliminary data.</text>
</comment>
<sequence length="146" mass="16164">MPEASAASEGLPAGWTRYEGPLLTIWRARYEEVYGEGSANTFNDGMLVRDHRRPIAQWVNFSLRSALLVAPETPGGWPVQRFAIYYAPPRHGFQSVRTERHEWLPRGPRGSTTDADAFTAAVGAAEEFLQVEATFGALDTGRHTTS</sequence>
<proteinExistence type="predicted"/>
<name>A0ABS1K093_9MICC</name>
<keyword evidence="2" id="KW-1185">Reference proteome</keyword>
<organism evidence="1 2">
    <name type="scientific">Sinomonas cellulolyticus</name>
    <dbReference type="NCBI Taxonomy" id="2801916"/>
    <lineage>
        <taxon>Bacteria</taxon>
        <taxon>Bacillati</taxon>
        <taxon>Actinomycetota</taxon>
        <taxon>Actinomycetes</taxon>
        <taxon>Micrococcales</taxon>
        <taxon>Micrococcaceae</taxon>
        <taxon>Sinomonas</taxon>
    </lineage>
</organism>
<protein>
    <submittedName>
        <fullName evidence="1">Uncharacterized protein</fullName>
    </submittedName>
</protein>
<dbReference type="RefSeq" id="WP_189693334.1">
    <property type="nucleotide sequence ID" value="NZ_BNCM01000005.1"/>
</dbReference>
<gene>
    <name evidence="1" type="ORF">JJE72_02235</name>
</gene>
<evidence type="ECO:0000313" key="2">
    <source>
        <dbReference type="Proteomes" id="UP000639051"/>
    </source>
</evidence>
<evidence type="ECO:0000313" key="1">
    <source>
        <dbReference type="EMBL" id="MBL0704322.1"/>
    </source>
</evidence>
<reference evidence="1 2" key="1">
    <citation type="submission" date="2021-01" db="EMBL/GenBank/DDBJ databases">
        <title>Genome public.</title>
        <authorList>
            <person name="Liu C."/>
            <person name="Sun Q."/>
        </authorList>
    </citation>
    <scope>NUCLEOTIDE SEQUENCE [LARGE SCALE GENOMIC DNA]</scope>
    <source>
        <strain evidence="1 2">JC656</strain>
    </source>
</reference>
<dbReference type="EMBL" id="JAERRC010000010">
    <property type="protein sequence ID" value="MBL0704322.1"/>
    <property type="molecule type" value="Genomic_DNA"/>
</dbReference>
<accession>A0ABS1K093</accession>